<feature type="region of interest" description="Disordered" evidence="1">
    <location>
        <begin position="88"/>
        <end position="128"/>
    </location>
</feature>
<reference evidence="2" key="1">
    <citation type="submission" date="2021-03" db="EMBL/GenBank/DDBJ databases">
        <title>Draft genome sequence of rust myrtle Austropuccinia psidii MF-1, a brazilian biotype.</title>
        <authorList>
            <person name="Quecine M.C."/>
            <person name="Pachon D.M.R."/>
            <person name="Bonatelli M.L."/>
            <person name="Correr F.H."/>
            <person name="Franceschini L.M."/>
            <person name="Leite T.F."/>
            <person name="Margarido G.R.A."/>
            <person name="Almeida C.A."/>
            <person name="Ferrarezi J.A."/>
            <person name="Labate C.A."/>
        </authorList>
    </citation>
    <scope>NUCLEOTIDE SEQUENCE</scope>
    <source>
        <strain evidence="2">MF-1</strain>
    </source>
</reference>
<organism evidence="2 3">
    <name type="scientific">Austropuccinia psidii MF-1</name>
    <dbReference type="NCBI Taxonomy" id="1389203"/>
    <lineage>
        <taxon>Eukaryota</taxon>
        <taxon>Fungi</taxon>
        <taxon>Dikarya</taxon>
        <taxon>Basidiomycota</taxon>
        <taxon>Pucciniomycotina</taxon>
        <taxon>Pucciniomycetes</taxon>
        <taxon>Pucciniales</taxon>
        <taxon>Sphaerophragmiaceae</taxon>
        <taxon>Austropuccinia</taxon>
    </lineage>
</organism>
<gene>
    <name evidence="2" type="ORF">O181_050302</name>
</gene>
<sequence>MPEPQRTDGGGAEGEDSVCSKKMTSREWGDSSMMAPLKVSKVVSQGGFGTEFTTKDLPCNFGEVSILMVLDPLNGSRPWATLLVPRTPKVPEKLGPGASNSPHGLRHTDPGPWTVGPQKPQMAKNGHR</sequence>
<dbReference type="EMBL" id="AVOT02021648">
    <property type="protein sequence ID" value="MBW0510587.1"/>
    <property type="molecule type" value="Genomic_DNA"/>
</dbReference>
<evidence type="ECO:0000313" key="2">
    <source>
        <dbReference type="EMBL" id="MBW0510587.1"/>
    </source>
</evidence>
<comment type="caution">
    <text evidence="2">The sequence shown here is derived from an EMBL/GenBank/DDBJ whole genome shotgun (WGS) entry which is preliminary data.</text>
</comment>
<dbReference type="Proteomes" id="UP000765509">
    <property type="component" value="Unassembled WGS sequence"/>
</dbReference>
<accession>A0A9Q3E3D8</accession>
<dbReference type="AlphaFoldDB" id="A0A9Q3E3D8"/>
<name>A0A9Q3E3D8_9BASI</name>
<feature type="region of interest" description="Disordered" evidence="1">
    <location>
        <begin position="1"/>
        <end position="32"/>
    </location>
</feature>
<proteinExistence type="predicted"/>
<protein>
    <submittedName>
        <fullName evidence="2">Uncharacterized protein</fullName>
    </submittedName>
</protein>
<evidence type="ECO:0000313" key="3">
    <source>
        <dbReference type="Proteomes" id="UP000765509"/>
    </source>
</evidence>
<keyword evidence="3" id="KW-1185">Reference proteome</keyword>
<evidence type="ECO:0000256" key="1">
    <source>
        <dbReference type="SAM" id="MobiDB-lite"/>
    </source>
</evidence>